<accession>A0A6J8AXF9</accession>
<keyword evidence="5" id="KW-1185">Reference proteome</keyword>
<dbReference type="SUPFAM" id="SSF46689">
    <property type="entry name" value="Homeodomain-like"/>
    <property type="match status" value="3"/>
</dbReference>
<protein>
    <recommendedName>
        <fullName evidence="3">HTH psq-type domain-containing protein</fullName>
    </recommendedName>
</protein>
<dbReference type="AlphaFoldDB" id="A0A6J8AXF9"/>
<dbReference type="PROSITE" id="PS50960">
    <property type="entry name" value="HTH_PSQ"/>
    <property type="match status" value="1"/>
</dbReference>
<dbReference type="EMBL" id="CACVKT020002154">
    <property type="protein sequence ID" value="CAC5375451.1"/>
    <property type="molecule type" value="Genomic_DNA"/>
</dbReference>
<dbReference type="InterPro" id="IPR009057">
    <property type="entry name" value="Homeodomain-like_sf"/>
</dbReference>
<evidence type="ECO:0000313" key="5">
    <source>
        <dbReference type="Proteomes" id="UP000507470"/>
    </source>
</evidence>
<feature type="DNA-binding region" description="H-T-H motif" evidence="1">
    <location>
        <begin position="177"/>
        <end position="197"/>
    </location>
</feature>
<feature type="compositionally biased region" description="Polar residues" evidence="2">
    <location>
        <begin position="249"/>
        <end position="273"/>
    </location>
</feature>
<organism evidence="4 5">
    <name type="scientific">Mytilus coruscus</name>
    <name type="common">Sea mussel</name>
    <dbReference type="NCBI Taxonomy" id="42192"/>
    <lineage>
        <taxon>Eukaryota</taxon>
        <taxon>Metazoa</taxon>
        <taxon>Spiralia</taxon>
        <taxon>Lophotrochozoa</taxon>
        <taxon>Mollusca</taxon>
        <taxon>Bivalvia</taxon>
        <taxon>Autobranchia</taxon>
        <taxon>Pteriomorphia</taxon>
        <taxon>Mytilida</taxon>
        <taxon>Mytiloidea</taxon>
        <taxon>Mytilidae</taxon>
        <taxon>Mytilinae</taxon>
        <taxon>Mytilus</taxon>
    </lineage>
</organism>
<evidence type="ECO:0000256" key="1">
    <source>
        <dbReference type="PROSITE-ProRule" id="PRU00320"/>
    </source>
</evidence>
<dbReference type="GO" id="GO:0003677">
    <property type="term" value="F:DNA binding"/>
    <property type="evidence" value="ECO:0007669"/>
    <property type="project" value="UniProtKB-UniRule"/>
</dbReference>
<comment type="subcellular location">
    <subcellularLocation>
        <location evidence="1">Nucleus</location>
    </subcellularLocation>
</comment>
<keyword evidence="1" id="KW-0238">DNA-binding</keyword>
<sequence length="273" mass="31223">MNVQVVNHACLCVSGHYKREKKMKPYNNQNYLGKTVVKEETIIPIKDPVFKVFQSQCGLSLNQKQRRGPKPKSYRREDLDKAVETVLAGKMTQTQAALFYGVPQPSIGYQSRNNANRRWRRDYKPQKLEQAIAEVLAGHSLVQPERRLLRKQGPKKEYSPKNMEMAIKAVIEGKMTQSQASREYGVPQPTISFKIQIRRSKGRIGFYKPQNLEKAILAVITGKLNQSQAADKFDVTQSTISRRLRKMKSQLTQEHPTSVKQSQLDTQSNLKPP</sequence>
<dbReference type="Pfam" id="PF05225">
    <property type="entry name" value="HTH_psq"/>
    <property type="match status" value="3"/>
</dbReference>
<dbReference type="Gene3D" id="1.10.10.60">
    <property type="entry name" value="Homeodomain-like"/>
    <property type="match status" value="3"/>
</dbReference>
<proteinExistence type="predicted"/>
<gene>
    <name evidence="4" type="ORF">MCOR_12430</name>
</gene>
<dbReference type="GO" id="GO:0005634">
    <property type="term" value="C:nucleus"/>
    <property type="evidence" value="ECO:0007669"/>
    <property type="project" value="UniProtKB-SubCell"/>
</dbReference>
<feature type="region of interest" description="Disordered" evidence="2">
    <location>
        <begin position="245"/>
        <end position="273"/>
    </location>
</feature>
<reference evidence="4 5" key="1">
    <citation type="submission" date="2020-06" db="EMBL/GenBank/DDBJ databases">
        <authorList>
            <person name="Li R."/>
            <person name="Bekaert M."/>
        </authorList>
    </citation>
    <scope>NUCLEOTIDE SEQUENCE [LARGE SCALE GENOMIC DNA]</scope>
    <source>
        <strain evidence="5">wild</strain>
    </source>
</reference>
<evidence type="ECO:0000259" key="3">
    <source>
        <dbReference type="PROSITE" id="PS50960"/>
    </source>
</evidence>
<evidence type="ECO:0000313" key="4">
    <source>
        <dbReference type="EMBL" id="CAC5375451.1"/>
    </source>
</evidence>
<name>A0A6J8AXF9_MYTCO</name>
<dbReference type="InterPro" id="IPR007889">
    <property type="entry name" value="HTH_Psq"/>
</dbReference>
<dbReference type="Proteomes" id="UP000507470">
    <property type="component" value="Unassembled WGS sequence"/>
</dbReference>
<feature type="domain" description="HTH psq-type" evidence="3">
    <location>
        <begin position="149"/>
        <end position="201"/>
    </location>
</feature>
<keyword evidence="1" id="KW-0539">Nucleus</keyword>
<dbReference type="OrthoDB" id="6482909at2759"/>
<evidence type="ECO:0000256" key="2">
    <source>
        <dbReference type="SAM" id="MobiDB-lite"/>
    </source>
</evidence>